<dbReference type="GO" id="GO:0016747">
    <property type="term" value="F:acyltransferase activity, transferring groups other than amino-acyl groups"/>
    <property type="evidence" value="ECO:0007669"/>
    <property type="project" value="InterPro"/>
</dbReference>
<evidence type="ECO:0000259" key="3">
    <source>
        <dbReference type="PROSITE" id="PS51186"/>
    </source>
</evidence>
<dbReference type="EMBL" id="JAEMUK010000011">
    <property type="protein sequence ID" value="MBJ7543133.1"/>
    <property type="molecule type" value="Genomic_DNA"/>
</dbReference>
<evidence type="ECO:0000256" key="1">
    <source>
        <dbReference type="ARBA" id="ARBA00022679"/>
    </source>
</evidence>
<evidence type="ECO:0000313" key="4">
    <source>
        <dbReference type="EMBL" id="MBJ7543133.1"/>
    </source>
</evidence>
<gene>
    <name evidence="4" type="ORF">JDN41_06130</name>
</gene>
<dbReference type="AlphaFoldDB" id="A0A8I1KLD1"/>
<evidence type="ECO:0000313" key="5">
    <source>
        <dbReference type="Proteomes" id="UP000623250"/>
    </source>
</evidence>
<keyword evidence="1 4" id="KW-0808">Transferase</keyword>
<dbReference type="PANTHER" id="PTHR43877:SF1">
    <property type="entry name" value="ACETYLTRANSFERASE"/>
    <property type="match status" value="1"/>
</dbReference>
<dbReference type="SUPFAM" id="SSF55729">
    <property type="entry name" value="Acyl-CoA N-acyltransferases (Nat)"/>
    <property type="match status" value="1"/>
</dbReference>
<dbReference type="Gene3D" id="3.40.630.30">
    <property type="match status" value="1"/>
</dbReference>
<organism evidence="4 5">
    <name type="scientific">Rhodomicrobium udaipurense</name>
    <dbReference type="NCBI Taxonomy" id="1202716"/>
    <lineage>
        <taxon>Bacteria</taxon>
        <taxon>Pseudomonadati</taxon>
        <taxon>Pseudomonadota</taxon>
        <taxon>Alphaproteobacteria</taxon>
        <taxon>Hyphomicrobiales</taxon>
        <taxon>Hyphomicrobiaceae</taxon>
        <taxon>Rhodomicrobium</taxon>
    </lineage>
</organism>
<dbReference type="PROSITE" id="PS51186">
    <property type="entry name" value="GNAT"/>
    <property type="match status" value="1"/>
</dbReference>
<accession>A0A8I1KLD1</accession>
<comment type="caution">
    <text evidence="4">The sequence shown here is derived from an EMBL/GenBank/DDBJ whole genome shotgun (WGS) entry which is preliminary data.</text>
</comment>
<dbReference type="RefSeq" id="WP_037235084.1">
    <property type="nucleotide sequence ID" value="NZ_JAEMUK010000011.1"/>
</dbReference>
<keyword evidence="2" id="KW-0012">Acyltransferase</keyword>
<feature type="domain" description="N-acetyltransferase" evidence="3">
    <location>
        <begin position="6"/>
        <end position="172"/>
    </location>
</feature>
<protein>
    <submittedName>
        <fullName evidence="4">GNAT family N-acetyltransferase</fullName>
    </submittedName>
</protein>
<proteinExistence type="predicted"/>
<keyword evidence="5" id="KW-1185">Reference proteome</keyword>
<reference evidence="4 5" key="1">
    <citation type="submission" date="2020-12" db="EMBL/GenBank/DDBJ databases">
        <title>Revised draft genomes of Rhodomicrobium vannielii ATCC 17100 and Rhodomicrobium udaipurense JA643.</title>
        <authorList>
            <person name="Conners E.M."/>
            <person name="Davenport E.J."/>
            <person name="Bose A."/>
        </authorList>
    </citation>
    <scope>NUCLEOTIDE SEQUENCE [LARGE SCALE GENOMIC DNA]</scope>
    <source>
        <strain evidence="4 5">JA643</strain>
    </source>
</reference>
<sequence>MGANLISFRLASSKDANAVAAIHDAAWRSTYQGIIPHLHLERMIARRGPRWWQQQVERGANVTLLMFDGVPQGYATWGKARGTWPWEAGEIFELYVNPAFQGIGLGTRLFATVKDALKREGLKRLVVWALKDNETACAFYGGLGGSIVAATPERYGDVSLTRVAFAWGVNVKSSKA</sequence>
<name>A0A8I1KLD1_9HYPH</name>
<dbReference type="InterPro" id="IPR050832">
    <property type="entry name" value="Bact_Acetyltransf"/>
</dbReference>
<dbReference type="CDD" id="cd04301">
    <property type="entry name" value="NAT_SF"/>
    <property type="match status" value="1"/>
</dbReference>
<evidence type="ECO:0000256" key="2">
    <source>
        <dbReference type="ARBA" id="ARBA00023315"/>
    </source>
</evidence>
<dbReference type="Proteomes" id="UP000623250">
    <property type="component" value="Unassembled WGS sequence"/>
</dbReference>
<dbReference type="Pfam" id="PF00583">
    <property type="entry name" value="Acetyltransf_1"/>
    <property type="match status" value="1"/>
</dbReference>
<dbReference type="PANTHER" id="PTHR43877">
    <property type="entry name" value="AMINOALKYLPHOSPHONATE N-ACETYLTRANSFERASE-RELATED-RELATED"/>
    <property type="match status" value="1"/>
</dbReference>
<dbReference type="InterPro" id="IPR000182">
    <property type="entry name" value="GNAT_dom"/>
</dbReference>
<dbReference type="InterPro" id="IPR016181">
    <property type="entry name" value="Acyl_CoA_acyltransferase"/>
</dbReference>